<dbReference type="Proteomes" id="UP000557307">
    <property type="component" value="Unassembled WGS sequence"/>
</dbReference>
<gene>
    <name evidence="1" type="ORF">HNQ92_000772</name>
</gene>
<dbReference type="RefSeq" id="WP_184171149.1">
    <property type="nucleotide sequence ID" value="NZ_JACHGF010000001.1"/>
</dbReference>
<reference evidence="1 2" key="1">
    <citation type="submission" date="2020-08" db="EMBL/GenBank/DDBJ databases">
        <title>Genomic Encyclopedia of Type Strains, Phase IV (KMG-IV): sequencing the most valuable type-strain genomes for metagenomic binning, comparative biology and taxonomic classification.</title>
        <authorList>
            <person name="Goeker M."/>
        </authorList>
    </citation>
    <scope>NUCLEOTIDE SEQUENCE [LARGE SCALE GENOMIC DNA]</scope>
    <source>
        <strain evidence="1 2">DSM 105074</strain>
    </source>
</reference>
<comment type="caution">
    <text evidence="1">The sequence shown here is derived from an EMBL/GenBank/DDBJ whole genome shotgun (WGS) entry which is preliminary data.</text>
</comment>
<dbReference type="EMBL" id="JACHGF010000001">
    <property type="protein sequence ID" value="MBB5282651.1"/>
    <property type="molecule type" value="Genomic_DNA"/>
</dbReference>
<name>A0A840THB5_9BACT</name>
<accession>A0A840THB5</accession>
<organism evidence="1 2">
    <name type="scientific">Rhabdobacter roseus</name>
    <dbReference type="NCBI Taxonomy" id="1655419"/>
    <lineage>
        <taxon>Bacteria</taxon>
        <taxon>Pseudomonadati</taxon>
        <taxon>Bacteroidota</taxon>
        <taxon>Cytophagia</taxon>
        <taxon>Cytophagales</taxon>
        <taxon>Cytophagaceae</taxon>
        <taxon>Rhabdobacter</taxon>
    </lineage>
</organism>
<sequence length="131" mass="15002">MKIANKLLIVFCPLFLNIGGCEKMDAEPESTACRQGIIRKEWCHGAMIVELSKPGGIDWTDSRWSPKQEYENIALVGIVPEEFRRENEVVYFTYEEVEDPSYLGICKIGGAPKKVFRLIDIHDHRCPTDEK</sequence>
<evidence type="ECO:0000313" key="2">
    <source>
        <dbReference type="Proteomes" id="UP000557307"/>
    </source>
</evidence>
<protein>
    <submittedName>
        <fullName evidence="1">Uncharacterized protein</fullName>
    </submittedName>
</protein>
<proteinExistence type="predicted"/>
<keyword evidence="2" id="KW-1185">Reference proteome</keyword>
<evidence type="ECO:0000313" key="1">
    <source>
        <dbReference type="EMBL" id="MBB5282651.1"/>
    </source>
</evidence>
<dbReference type="AlphaFoldDB" id="A0A840THB5"/>